<evidence type="ECO:0000256" key="5">
    <source>
        <dbReference type="ARBA" id="ARBA00023136"/>
    </source>
</evidence>
<dbReference type="SUPFAM" id="SSF103473">
    <property type="entry name" value="MFS general substrate transporter"/>
    <property type="match status" value="1"/>
</dbReference>
<dbReference type="Gene3D" id="1.20.1250.20">
    <property type="entry name" value="MFS general substrate transporter like domains"/>
    <property type="match status" value="2"/>
</dbReference>
<keyword evidence="3 8" id="KW-0812">Transmembrane</keyword>
<dbReference type="InterPro" id="IPR036259">
    <property type="entry name" value="MFS_trans_sf"/>
</dbReference>
<evidence type="ECO:0000313" key="11">
    <source>
        <dbReference type="Proteomes" id="UP000028782"/>
    </source>
</evidence>
<evidence type="ECO:0000313" key="10">
    <source>
        <dbReference type="EMBL" id="AIJ49029.1"/>
    </source>
</evidence>
<dbReference type="Pfam" id="PF07690">
    <property type="entry name" value="MFS_1"/>
    <property type="match status" value="1"/>
</dbReference>
<comment type="function">
    <text evidence="6">Component of the tartrate utilization system and may allow entry of tartrate and tartrate dehydrogenase.</text>
</comment>
<sequence>MFQDTQERQQKRPMCPLHFRIQETPMSSPASATHPLAGHAGAHVHPDMDATYRKITWRLIPFLVFLFVLAWIDRVNVGFAKLQMLQDLQFSEAVYGLGAGIFFIGYFLFEVPSNLLLEKIGARKTLARITILWGVASMAMAYVTTPTMFYVLRFILGVVEAGFFPGVVLYLTYWFPARHRARINGLFMTSFAIAGAVGGPIAGAIMNGMQDVGHLANWQWLFILEGIPSVIAGFFVLAWLPEKPENAKWLSAAEQRAVSAAVAEESQQGHKQHSFADACRNYRVWLCAAVYFCIVSGNATIAFWSPSIIKEIGIQNNLQIGLISAIPFLAGTLAMVWNGMHSDKTGERRMHSAIAALIAAAGLILTGMFLHNAVLALCALTLASVGILAAFPVFWSIPSAFLAGTAAAGGIALINSVGNLAGFVAPYMIGALKTSTGSLSSGLYFVAALEFLAAFLVVLFVKKQ</sequence>
<comment type="subcellular location">
    <subcellularLocation>
        <location evidence="1">Membrane</location>
        <topology evidence="1">Multi-pass membrane protein</topology>
    </subcellularLocation>
</comment>
<evidence type="ECO:0000256" key="1">
    <source>
        <dbReference type="ARBA" id="ARBA00004141"/>
    </source>
</evidence>
<proteinExistence type="predicted"/>
<dbReference type="EMBL" id="CP006704">
    <property type="protein sequence ID" value="AIJ49029.1"/>
    <property type="molecule type" value="Genomic_DNA"/>
</dbReference>
<dbReference type="HOGENOM" id="CLU_001265_0_0_4"/>
<feature type="transmembrane region" description="Helical" evidence="8">
    <location>
        <begin position="218"/>
        <end position="240"/>
    </location>
</feature>
<feature type="domain" description="Major facilitator superfamily (MFS) profile" evidence="9">
    <location>
        <begin position="59"/>
        <end position="464"/>
    </location>
</feature>
<feature type="transmembrane region" description="Helical" evidence="8">
    <location>
        <begin position="407"/>
        <end position="429"/>
    </location>
</feature>
<evidence type="ECO:0000259" key="9">
    <source>
        <dbReference type="PROSITE" id="PS50850"/>
    </source>
</evidence>
<keyword evidence="2" id="KW-0813">Transport</keyword>
<feature type="transmembrane region" description="Helical" evidence="8">
    <location>
        <begin position="441"/>
        <end position="461"/>
    </location>
</feature>
<gene>
    <name evidence="10" type="ORF">O987_24775</name>
</gene>
<keyword evidence="5 8" id="KW-0472">Membrane</keyword>
<feature type="transmembrane region" description="Helical" evidence="8">
    <location>
        <begin position="284"/>
        <end position="306"/>
    </location>
</feature>
<dbReference type="KEGG" id="ctes:O987_24775"/>
<feature type="transmembrane region" description="Helical" evidence="8">
    <location>
        <begin position="185"/>
        <end position="206"/>
    </location>
</feature>
<name>A0A076PQG5_COMTE</name>
<protein>
    <recommendedName>
        <fullName evidence="7">Putative tartrate transporter</fullName>
    </recommendedName>
</protein>
<dbReference type="InterPro" id="IPR020846">
    <property type="entry name" value="MFS_dom"/>
</dbReference>
<organism evidence="10 11">
    <name type="scientific">Comamonas testosteroni TK102</name>
    <dbReference type="NCBI Taxonomy" id="1392005"/>
    <lineage>
        <taxon>Bacteria</taxon>
        <taxon>Pseudomonadati</taxon>
        <taxon>Pseudomonadota</taxon>
        <taxon>Betaproteobacteria</taxon>
        <taxon>Burkholderiales</taxon>
        <taxon>Comamonadaceae</taxon>
        <taxon>Comamonas</taxon>
    </lineage>
</organism>
<feature type="transmembrane region" description="Helical" evidence="8">
    <location>
        <begin position="150"/>
        <end position="173"/>
    </location>
</feature>
<dbReference type="Proteomes" id="UP000028782">
    <property type="component" value="Chromosome"/>
</dbReference>
<dbReference type="PANTHER" id="PTHR43791">
    <property type="entry name" value="PERMEASE-RELATED"/>
    <property type="match status" value="1"/>
</dbReference>
<dbReference type="FunFam" id="1.20.1250.20:FF:000018">
    <property type="entry name" value="MFS transporter permease"/>
    <property type="match status" value="1"/>
</dbReference>
<dbReference type="FunFam" id="1.20.1250.20:FF:000126">
    <property type="entry name" value="MFS transporter permease"/>
    <property type="match status" value="1"/>
</dbReference>
<feature type="transmembrane region" description="Helical" evidence="8">
    <location>
        <begin position="93"/>
        <end position="113"/>
    </location>
</feature>
<feature type="transmembrane region" description="Helical" evidence="8">
    <location>
        <begin position="350"/>
        <end position="368"/>
    </location>
</feature>
<dbReference type="GO" id="GO:0005886">
    <property type="term" value="C:plasma membrane"/>
    <property type="evidence" value="ECO:0007669"/>
    <property type="project" value="TreeGrafter"/>
</dbReference>
<feature type="transmembrane region" description="Helical" evidence="8">
    <location>
        <begin position="55"/>
        <end position="73"/>
    </location>
</feature>
<evidence type="ECO:0000256" key="2">
    <source>
        <dbReference type="ARBA" id="ARBA00022448"/>
    </source>
</evidence>
<evidence type="ECO:0000256" key="4">
    <source>
        <dbReference type="ARBA" id="ARBA00022989"/>
    </source>
</evidence>
<accession>A0A076PQG5</accession>
<dbReference type="GO" id="GO:0022857">
    <property type="term" value="F:transmembrane transporter activity"/>
    <property type="evidence" value="ECO:0007669"/>
    <property type="project" value="InterPro"/>
</dbReference>
<feature type="transmembrane region" description="Helical" evidence="8">
    <location>
        <begin position="374"/>
        <end position="395"/>
    </location>
</feature>
<reference evidence="10 11" key="1">
    <citation type="journal article" date="2014" name="Genome Announc.">
        <title>Complete Genome Sequence of Polychlorinated Biphenyl Degrader Comamonas testosteroni TK102 (NBRC 109938).</title>
        <authorList>
            <person name="Fukuda K."/>
            <person name="Hosoyama A."/>
            <person name="Tsuchikane K."/>
            <person name="Ohji S."/>
            <person name="Yamazoe A."/>
            <person name="Fujita N."/>
            <person name="Shintani M."/>
            <person name="Kimbara K."/>
        </authorList>
    </citation>
    <scope>NUCLEOTIDE SEQUENCE [LARGE SCALE GENOMIC DNA]</scope>
    <source>
        <strain evidence="10">TK102</strain>
    </source>
</reference>
<dbReference type="PANTHER" id="PTHR43791:SF36">
    <property type="entry name" value="TRANSPORTER, PUTATIVE (AFU_ORTHOLOGUE AFUA_6G08340)-RELATED"/>
    <property type="match status" value="1"/>
</dbReference>
<feature type="transmembrane region" description="Helical" evidence="8">
    <location>
        <begin position="318"/>
        <end position="338"/>
    </location>
</feature>
<evidence type="ECO:0000256" key="7">
    <source>
        <dbReference type="ARBA" id="ARBA00074139"/>
    </source>
</evidence>
<evidence type="ECO:0000256" key="3">
    <source>
        <dbReference type="ARBA" id="ARBA00022692"/>
    </source>
</evidence>
<dbReference type="PROSITE" id="PS50850">
    <property type="entry name" value="MFS"/>
    <property type="match status" value="1"/>
</dbReference>
<dbReference type="InterPro" id="IPR011701">
    <property type="entry name" value="MFS"/>
</dbReference>
<dbReference type="CDD" id="cd17319">
    <property type="entry name" value="MFS_ExuT_GudP_like"/>
    <property type="match status" value="1"/>
</dbReference>
<feature type="transmembrane region" description="Helical" evidence="8">
    <location>
        <begin position="125"/>
        <end position="144"/>
    </location>
</feature>
<keyword evidence="4 8" id="KW-1133">Transmembrane helix</keyword>
<dbReference type="AlphaFoldDB" id="A0A076PQG5"/>
<evidence type="ECO:0000256" key="6">
    <source>
        <dbReference type="ARBA" id="ARBA00058119"/>
    </source>
</evidence>
<evidence type="ECO:0000256" key="8">
    <source>
        <dbReference type="SAM" id="Phobius"/>
    </source>
</evidence>